<dbReference type="InterPro" id="IPR017871">
    <property type="entry name" value="ABC_transporter-like_CS"/>
</dbReference>
<accession>A0A239JRI9</accession>
<dbReference type="PANTHER" id="PTHR43776">
    <property type="entry name" value="TRANSPORT ATP-BINDING PROTEIN"/>
    <property type="match status" value="1"/>
</dbReference>
<dbReference type="PROSITE" id="PS50893">
    <property type="entry name" value="ABC_TRANSPORTER_2"/>
    <property type="match status" value="1"/>
</dbReference>
<sequence>MHGVTVRFSGPRESLLRKPEAFVALDDVTMQVRPGTVMGLVGESGSGKSTMAKVLTGLVHPSDGTLTLGDGPLPLARQRGRKDPSRRLIQMVFQDPFSSLNARHRIGDILSEPLWLYGLEPDSGKRRNLAAAMLDLVGLSADAINRYPHQFSGGQRQRIAVARSLLARPRVLICDEPTSALDVSIQAQVLNLLKDLQSQFGLTILFISHNLAVVRQMSDVITVLKSGKVVEAGASERFFTAPQADYSRTLLALTPGVAA</sequence>
<dbReference type="PANTHER" id="PTHR43776:SF7">
    <property type="entry name" value="D,D-DIPEPTIDE TRANSPORT ATP-BINDING PROTEIN DDPF-RELATED"/>
    <property type="match status" value="1"/>
</dbReference>
<dbReference type="EMBL" id="FZON01000055">
    <property type="protein sequence ID" value="SNT07993.1"/>
    <property type="molecule type" value="Genomic_DNA"/>
</dbReference>
<dbReference type="InterPro" id="IPR003439">
    <property type="entry name" value="ABC_transporter-like_ATP-bd"/>
</dbReference>
<evidence type="ECO:0000259" key="5">
    <source>
        <dbReference type="PROSITE" id="PS50893"/>
    </source>
</evidence>
<evidence type="ECO:0000256" key="1">
    <source>
        <dbReference type="ARBA" id="ARBA00005417"/>
    </source>
</evidence>
<organism evidence="6 7">
    <name type="scientific">Antarctobacter heliothermus</name>
    <dbReference type="NCBI Taxonomy" id="74033"/>
    <lineage>
        <taxon>Bacteria</taxon>
        <taxon>Pseudomonadati</taxon>
        <taxon>Pseudomonadota</taxon>
        <taxon>Alphaproteobacteria</taxon>
        <taxon>Rhodobacterales</taxon>
        <taxon>Roseobacteraceae</taxon>
        <taxon>Antarctobacter</taxon>
    </lineage>
</organism>
<dbReference type="CDD" id="cd03257">
    <property type="entry name" value="ABC_NikE_OppD_transporters"/>
    <property type="match status" value="1"/>
</dbReference>
<dbReference type="AlphaFoldDB" id="A0A239JRI9"/>
<dbReference type="Proteomes" id="UP000198440">
    <property type="component" value="Unassembled WGS sequence"/>
</dbReference>
<dbReference type="InterPro" id="IPR050319">
    <property type="entry name" value="ABC_transp_ATP-bind"/>
</dbReference>
<dbReference type="GO" id="GO:0005524">
    <property type="term" value="F:ATP binding"/>
    <property type="evidence" value="ECO:0007669"/>
    <property type="project" value="UniProtKB-KW"/>
</dbReference>
<proteinExistence type="inferred from homology"/>
<dbReference type="GO" id="GO:0055085">
    <property type="term" value="P:transmembrane transport"/>
    <property type="evidence" value="ECO:0007669"/>
    <property type="project" value="UniProtKB-ARBA"/>
</dbReference>
<comment type="similarity">
    <text evidence="1">Belongs to the ABC transporter superfamily.</text>
</comment>
<dbReference type="Pfam" id="PF00005">
    <property type="entry name" value="ABC_tran"/>
    <property type="match status" value="1"/>
</dbReference>
<name>A0A239JRI9_9RHOB</name>
<dbReference type="GO" id="GO:0016887">
    <property type="term" value="F:ATP hydrolysis activity"/>
    <property type="evidence" value="ECO:0007669"/>
    <property type="project" value="InterPro"/>
</dbReference>
<gene>
    <name evidence="6" type="ORF">SAMN04488078_105524</name>
</gene>
<evidence type="ECO:0000313" key="7">
    <source>
        <dbReference type="Proteomes" id="UP000198440"/>
    </source>
</evidence>
<keyword evidence="3" id="KW-0547">Nucleotide-binding</keyword>
<protein>
    <submittedName>
        <fullName evidence="6">ABC transporter</fullName>
    </submittedName>
</protein>
<keyword evidence="4" id="KW-0067">ATP-binding</keyword>
<evidence type="ECO:0000313" key="6">
    <source>
        <dbReference type="EMBL" id="SNT07993.1"/>
    </source>
</evidence>
<evidence type="ECO:0000256" key="2">
    <source>
        <dbReference type="ARBA" id="ARBA00022448"/>
    </source>
</evidence>
<evidence type="ECO:0000256" key="4">
    <source>
        <dbReference type="ARBA" id="ARBA00022840"/>
    </source>
</evidence>
<evidence type="ECO:0000256" key="3">
    <source>
        <dbReference type="ARBA" id="ARBA00022741"/>
    </source>
</evidence>
<dbReference type="SUPFAM" id="SSF52540">
    <property type="entry name" value="P-loop containing nucleoside triphosphate hydrolases"/>
    <property type="match status" value="1"/>
</dbReference>
<dbReference type="InterPro" id="IPR027417">
    <property type="entry name" value="P-loop_NTPase"/>
</dbReference>
<keyword evidence="2" id="KW-0813">Transport</keyword>
<reference evidence="6 7" key="1">
    <citation type="submission" date="2017-06" db="EMBL/GenBank/DDBJ databases">
        <authorList>
            <person name="Kim H.J."/>
            <person name="Triplett B.A."/>
        </authorList>
    </citation>
    <scope>NUCLEOTIDE SEQUENCE [LARGE SCALE GENOMIC DNA]</scope>
    <source>
        <strain evidence="6 7">DSM 11445</strain>
    </source>
</reference>
<feature type="domain" description="ABC transporter" evidence="5">
    <location>
        <begin position="6"/>
        <end position="251"/>
    </location>
</feature>
<dbReference type="Gene3D" id="3.40.50.300">
    <property type="entry name" value="P-loop containing nucleotide triphosphate hydrolases"/>
    <property type="match status" value="1"/>
</dbReference>
<dbReference type="SMART" id="SM00382">
    <property type="entry name" value="AAA"/>
    <property type="match status" value="1"/>
</dbReference>
<dbReference type="PROSITE" id="PS00211">
    <property type="entry name" value="ABC_TRANSPORTER_1"/>
    <property type="match status" value="1"/>
</dbReference>
<dbReference type="InterPro" id="IPR003593">
    <property type="entry name" value="AAA+_ATPase"/>
</dbReference>